<sequence length="417" mass="46548">MAEAFIAQYSYNTQIEVTTRDLEATRQEAKEGFSDFVTRWRAKASMMTTRLAEKDQIRMVMRNLQPKLLQKMIVLPLPTFADLHEVGVQIEDAMKQGLIDQEREQPKWPFTRGLNAATSSNATARTSDVGMVTTTTSKTATPFTGSSGATSQPATKYPPRGQRTFTLLYMSLSVALRVLIRKGHLKLLEPLPLPNPLPPSHNPAKYCAFHQQHGHDTDQCFRLRHEIQELIDNKVIAPSEKPNVTTNPLPPHNQPPPPPRQVNLIQTMAVPYDPSIYITSSHLPKPALFIPKCTDLCMVSTSLTLPKPVVATAEDKAGVTSEENENVDLELERSESLTEEAYNQCGYIVSTDQARPMVELPTRAEVNVVWEYGPSHGLDDLAELEEDIANLQFFDEQDPGDVSVNWFDLNGLTDNIG</sequence>
<evidence type="ECO:0008006" key="4">
    <source>
        <dbReference type="Google" id="ProtNLM"/>
    </source>
</evidence>
<dbReference type="PANTHER" id="PTHR33223">
    <property type="entry name" value="CCHC-TYPE DOMAIN-CONTAINING PROTEIN"/>
    <property type="match status" value="1"/>
</dbReference>
<name>A0A7J7FX51_CAMSI</name>
<organism evidence="2 3">
    <name type="scientific">Camellia sinensis</name>
    <name type="common">Tea plant</name>
    <name type="synonym">Thea sinensis</name>
    <dbReference type="NCBI Taxonomy" id="4442"/>
    <lineage>
        <taxon>Eukaryota</taxon>
        <taxon>Viridiplantae</taxon>
        <taxon>Streptophyta</taxon>
        <taxon>Embryophyta</taxon>
        <taxon>Tracheophyta</taxon>
        <taxon>Spermatophyta</taxon>
        <taxon>Magnoliopsida</taxon>
        <taxon>eudicotyledons</taxon>
        <taxon>Gunneridae</taxon>
        <taxon>Pentapetalae</taxon>
        <taxon>asterids</taxon>
        <taxon>Ericales</taxon>
        <taxon>Theaceae</taxon>
        <taxon>Camellia</taxon>
    </lineage>
</organism>
<gene>
    <name evidence="2" type="ORF">HYC85_028732</name>
</gene>
<protein>
    <recommendedName>
        <fullName evidence="4">Retrotransposon gag domain-containing protein</fullName>
    </recommendedName>
</protein>
<comment type="caution">
    <text evidence="2">The sequence shown here is derived from an EMBL/GenBank/DDBJ whole genome shotgun (WGS) entry which is preliminary data.</text>
</comment>
<dbReference type="AlphaFoldDB" id="A0A7J7FX51"/>
<dbReference type="PANTHER" id="PTHR33223:SF8">
    <property type="entry name" value="OS04G0172440 PROTEIN"/>
    <property type="match status" value="1"/>
</dbReference>
<evidence type="ECO:0000313" key="2">
    <source>
        <dbReference type="EMBL" id="KAF5932561.1"/>
    </source>
</evidence>
<reference evidence="3" key="1">
    <citation type="journal article" date="2020" name="Nat. Commun.">
        <title>Genome assembly of wild tea tree DASZ reveals pedigree and selection history of tea varieties.</title>
        <authorList>
            <person name="Zhang W."/>
            <person name="Zhang Y."/>
            <person name="Qiu H."/>
            <person name="Guo Y."/>
            <person name="Wan H."/>
            <person name="Zhang X."/>
            <person name="Scossa F."/>
            <person name="Alseekh S."/>
            <person name="Zhang Q."/>
            <person name="Wang P."/>
            <person name="Xu L."/>
            <person name="Schmidt M.H."/>
            <person name="Jia X."/>
            <person name="Li D."/>
            <person name="Zhu A."/>
            <person name="Guo F."/>
            <person name="Chen W."/>
            <person name="Ni D."/>
            <person name="Usadel B."/>
            <person name="Fernie A.R."/>
            <person name="Wen W."/>
        </authorList>
    </citation>
    <scope>NUCLEOTIDE SEQUENCE [LARGE SCALE GENOMIC DNA]</scope>
    <source>
        <strain evidence="3">cv. G240</strain>
    </source>
</reference>
<feature type="compositionally biased region" description="Polar residues" evidence="1">
    <location>
        <begin position="145"/>
        <end position="154"/>
    </location>
</feature>
<accession>A0A7J7FX51</accession>
<proteinExistence type="predicted"/>
<reference evidence="2 3" key="2">
    <citation type="submission" date="2020-07" db="EMBL/GenBank/DDBJ databases">
        <title>Genome assembly of wild tea tree DASZ reveals pedigree and selection history of tea varieties.</title>
        <authorList>
            <person name="Zhang W."/>
        </authorList>
    </citation>
    <scope>NUCLEOTIDE SEQUENCE [LARGE SCALE GENOMIC DNA]</scope>
    <source>
        <strain evidence="3">cv. G240</strain>
        <tissue evidence="2">Leaf</tissue>
    </source>
</reference>
<evidence type="ECO:0000256" key="1">
    <source>
        <dbReference type="SAM" id="MobiDB-lite"/>
    </source>
</evidence>
<dbReference type="EMBL" id="JACBKZ010000014">
    <property type="protein sequence ID" value="KAF5932561.1"/>
    <property type="molecule type" value="Genomic_DNA"/>
</dbReference>
<feature type="region of interest" description="Disordered" evidence="1">
    <location>
        <begin position="136"/>
        <end position="158"/>
    </location>
</feature>
<evidence type="ECO:0000313" key="3">
    <source>
        <dbReference type="Proteomes" id="UP000593564"/>
    </source>
</evidence>
<dbReference type="Proteomes" id="UP000593564">
    <property type="component" value="Unassembled WGS sequence"/>
</dbReference>
<keyword evidence="3" id="KW-1185">Reference proteome</keyword>